<accession>A0ABY5DLN5</accession>
<protein>
    <submittedName>
        <fullName evidence="3">Uncharacterized protein</fullName>
    </submittedName>
</protein>
<feature type="compositionally biased region" description="Polar residues" evidence="1">
    <location>
        <begin position="123"/>
        <end position="136"/>
    </location>
</feature>
<dbReference type="Proteomes" id="UP001056035">
    <property type="component" value="Chromosome"/>
</dbReference>
<evidence type="ECO:0000313" key="3">
    <source>
        <dbReference type="EMBL" id="UTI62389.1"/>
    </source>
</evidence>
<feature type="chain" id="PRO_5046289057" evidence="2">
    <location>
        <begin position="22"/>
        <end position="242"/>
    </location>
</feature>
<name>A0ABY5DLN5_9ACTN</name>
<evidence type="ECO:0000313" key="4">
    <source>
        <dbReference type="Proteomes" id="UP001056035"/>
    </source>
</evidence>
<dbReference type="EMBL" id="CP098502">
    <property type="protein sequence ID" value="UTI62389.1"/>
    <property type="molecule type" value="Genomic_DNA"/>
</dbReference>
<gene>
    <name evidence="3" type="ORF">NBH00_13565</name>
</gene>
<evidence type="ECO:0000256" key="1">
    <source>
        <dbReference type="SAM" id="MobiDB-lite"/>
    </source>
</evidence>
<feature type="compositionally biased region" description="Low complexity" evidence="1">
    <location>
        <begin position="113"/>
        <end position="122"/>
    </location>
</feature>
<proteinExistence type="predicted"/>
<evidence type="ECO:0000256" key="2">
    <source>
        <dbReference type="SAM" id="SignalP"/>
    </source>
</evidence>
<organism evidence="3 4">
    <name type="scientific">Paraconexibacter antarcticus</name>
    <dbReference type="NCBI Taxonomy" id="2949664"/>
    <lineage>
        <taxon>Bacteria</taxon>
        <taxon>Bacillati</taxon>
        <taxon>Actinomycetota</taxon>
        <taxon>Thermoleophilia</taxon>
        <taxon>Solirubrobacterales</taxon>
        <taxon>Paraconexibacteraceae</taxon>
        <taxon>Paraconexibacter</taxon>
    </lineage>
</organism>
<reference evidence="3 4" key="1">
    <citation type="submission" date="2022-06" db="EMBL/GenBank/DDBJ databases">
        <title>Paraconexibacter antarcticus.</title>
        <authorList>
            <person name="Kim C.S."/>
        </authorList>
    </citation>
    <scope>NUCLEOTIDE SEQUENCE [LARGE SCALE GENOMIC DNA]</scope>
    <source>
        <strain evidence="3 4">02-257</strain>
    </source>
</reference>
<sequence length="242" mass="23832">MPQLHRRVVAAAAVASAFALGGTGAAVASAAADAPATYPSAPTAPTAPTAPGTMPGHAMFGGLFHALFDVFGAVRAQAPAIAAPVISDAVTAGTITPTEGDQLTAMFASLGTPPAAPTGTGTRTDSPATPSRPSFSAGQRTVLHAVADAIRTQLVTIATPVLDADVTAGTITAQQETMILGVLARVAAPHTAPAIAPAAPASAPADPAAALQRAVTPKVVAKALKAHRHAGHKSTRKAAAHR</sequence>
<feature type="signal peptide" evidence="2">
    <location>
        <begin position="1"/>
        <end position="21"/>
    </location>
</feature>
<feature type="region of interest" description="Disordered" evidence="1">
    <location>
        <begin position="113"/>
        <end position="136"/>
    </location>
</feature>
<keyword evidence="4" id="KW-1185">Reference proteome</keyword>
<keyword evidence="2" id="KW-0732">Signal</keyword>
<dbReference type="RefSeq" id="WP_254569127.1">
    <property type="nucleotide sequence ID" value="NZ_CP098502.1"/>
</dbReference>